<evidence type="ECO:0000313" key="6">
    <source>
        <dbReference type="EMBL" id="KAF8483628.1"/>
    </source>
</evidence>
<reference evidence="6" key="1">
    <citation type="submission" date="2019-10" db="EMBL/GenBank/DDBJ databases">
        <authorList>
            <consortium name="DOE Joint Genome Institute"/>
            <person name="Kuo A."/>
            <person name="Miyauchi S."/>
            <person name="Kiss E."/>
            <person name="Drula E."/>
            <person name="Kohler A."/>
            <person name="Sanchez-Garcia M."/>
            <person name="Andreopoulos B."/>
            <person name="Barry K.W."/>
            <person name="Bonito G."/>
            <person name="Buee M."/>
            <person name="Carver A."/>
            <person name="Chen C."/>
            <person name="Cichocki N."/>
            <person name="Clum A."/>
            <person name="Culley D."/>
            <person name="Crous P.W."/>
            <person name="Fauchery L."/>
            <person name="Girlanda M."/>
            <person name="Hayes R."/>
            <person name="Keri Z."/>
            <person name="LaButti K."/>
            <person name="Lipzen A."/>
            <person name="Lombard V."/>
            <person name="Magnuson J."/>
            <person name="Maillard F."/>
            <person name="Morin E."/>
            <person name="Murat C."/>
            <person name="Nolan M."/>
            <person name="Ohm R."/>
            <person name="Pangilinan J."/>
            <person name="Pereira M."/>
            <person name="Perotto S."/>
            <person name="Peter M."/>
            <person name="Riley R."/>
            <person name="Sitrit Y."/>
            <person name="Stielow B."/>
            <person name="Szollosi G."/>
            <person name="Zifcakova L."/>
            <person name="Stursova M."/>
            <person name="Spatafora J.W."/>
            <person name="Tedersoo L."/>
            <person name="Vaario L.-M."/>
            <person name="Yamada A."/>
            <person name="Yan M."/>
            <person name="Wang P."/>
            <person name="Xu J."/>
            <person name="Bruns T."/>
            <person name="Baldrian P."/>
            <person name="Vilgalys R."/>
            <person name="Henrissat B."/>
            <person name="Grigoriev I.V."/>
            <person name="Hibbett D."/>
            <person name="Nagy L.G."/>
            <person name="Martin F.M."/>
        </authorList>
    </citation>
    <scope>NUCLEOTIDE SEQUENCE</scope>
    <source>
        <strain evidence="6">Prilba</strain>
    </source>
</reference>
<dbReference type="InterPro" id="IPR009571">
    <property type="entry name" value="SUR7/Rim9-like_fungi"/>
</dbReference>
<evidence type="ECO:0000256" key="1">
    <source>
        <dbReference type="ARBA" id="ARBA00004141"/>
    </source>
</evidence>
<feature type="transmembrane region" description="Helical" evidence="5">
    <location>
        <begin position="29"/>
        <end position="51"/>
    </location>
</feature>
<keyword evidence="3 5" id="KW-1133">Transmembrane helix</keyword>
<comment type="caution">
    <text evidence="6">The sequence shown here is derived from an EMBL/GenBank/DDBJ whole genome shotgun (WGS) entry which is preliminary data.</text>
</comment>
<evidence type="ECO:0000256" key="2">
    <source>
        <dbReference type="ARBA" id="ARBA00022692"/>
    </source>
</evidence>
<dbReference type="Pfam" id="PF06687">
    <property type="entry name" value="SUR7"/>
    <property type="match status" value="1"/>
</dbReference>
<dbReference type="GO" id="GO:0035838">
    <property type="term" value="C:growing cell tip"/>
    <property type="evidence" value="ECO:0007669"/>
    <property type="project" value="TreeGrafter"/>
</dbReference>
<feature type="transmembrane region" description="Helical" evidence="5">
    <location>
        <begin position="213"/>
        <end position="236"/>
    </location>
</feature>
<dbReference type="InterPro" id="IPR051380">
    <property type="entry name" value="pH-response_reg_palI/RIM9"/>
</dbReference>
<gene>
    <name evidence="6" type="ORF">DFH94DRAFT_723079</name>
</gene>
<name>A0A9P5N1D1_9AGAM</name>
<organism evidence="6 7">
    <name type="scientific">Russula ochroleuca</name>
    <dbReference type="NCBI Taxonomy" id="152965"/>
    <lineage>
        <taxon>Eukaryota</taxon>
        <taxon>Fungi</taxon>
        <taxon>Dikarya</taxon>
        <taxon>Basidiomycota</taxon>
        <taxon>Agaricomycotina</taxon>
        <taxon>Agaricomycetes</taxon>
        <taxon>Russulales</taxon>
        <taxon>Russulaceae</taxon>
        <taxon>Russula</taxon>
    </lineage>
</organism>
<proteinExistence type="predicted"/>
<accession>A0A9P5N1D1</accession>
<evidence type="ECO:0000313" key="7">
    <source>
        <dbReference type="Proteomes" id="UP000759537"/>
    </source>
</evidence>
<comment type="subcellular location">
    <subcellularLocation>
        <location evidence="1">Membrane</location>
        <topology evidence="1">Multi-pass membrane protein</topology>
    </subcellularLocation>
</comment>
<evidence type="ECO:0000256" key="5">
    <source>
        <dbReference type="SAM" id="Phobius"/>
    </source>
</evidence>
<sequence length="262" mass="29311">MVLCWRRRRGRFDDFDFHTRRRNRRHATVTGFCLLTASILFLFVALSLPIIKTVYLLQINGHPSPSQPATSIGTELRFGVWGFCVTSVLDQPTFFGNDGECVGPQLGYTVDPKFIEVVTNEPELADIILKVLTVLLVLHPIAAGLAFLTLLPVIASCCVYHHAPWIISLVLSVPTAIISTIVFAADLALVIVAKHKLKEQHTVNLTISYGNGVWIVLVSTFFTWVAMFLLAARVCYCCGFGRMNEIDNDRDEMDGPESREKW</sequence>
<dbReference type="PANTHER" id="PTHR28013:SF3">
    <property type="entry name" value="PROTEIN DCV1-RELATED"/>
    <property type="match status" value="1"/>
</dbReference>
<protein>
    <submittedName>
        <fullName evidence="6">SUR7/PalI family-domain-containing protein</fullName>
    </submittedName>
</protein>
<feature type="transmembrane region" description="Helical" evidence="5">
    <location>
        <begin position="166"/>
        <end position="193"/>
    </location>
</feature>
<dbReference type="GO" id="GO:0005886">
    <property type="term" value="C:plasma membrane"/>
    <property type="evidence" value="ECO:0007669"/>
    <property type="project" value="InterPro"/>
</dbReference>
<dbReference type="PANTHER" id="PTHR28013">
    <property type="entry name" value="PROTEIN DCV1-RELATED"/>
    <property type="match status" value="1"/>
</dbReference>
<evidence type="ECO:0000256" key="4">
    <source>
        <dbReference type="ARBA" id="ARBA00023136"/>
    </source>
</evidence>
<dbReference type="EMBL" id="WHVB01000004">
    <property type="protein sequence ID" value="KAF8483628.1"/>
    <property type="molecule type" value="Genomic_DNA"/>
</dbReference>
<keyword evidence="7" id="KW-1185">Reference proteome</keyword>
<evidence type="ECO:0000256" key="3">
    <source>
        <dbReference type="ARBA" id="ARBA00022989"/>
    </source>
</evidence>
<feature type="transmembrane region" description="Helical" evidence="5">
    <location>
        <begin position="127"/>
        <end position="154"/>
    </location>
</feature>
<dbReference type="OrthoDB" id="3881at2759"/>
<dbReference type="GO" id="GO:0032153">
    <property type="term" value="C:cell division site"/>
    <property type="evidence" value="ECO:0007669"/>
    <property type="project" value="TreeGrafter"/>
</dbReference>
<dbReference type="AlphaFoldDB" id="A0A9P5N1D1"/>
<keyword evidence="2 5" id="KW-0812">Transmembrane</keyword>
<keyword evidence="4 5" id="KW-0472">Membrane</keyword>
<dbReference type="Proteomes" id="UP000759537">
    <property type="component" value="Unassembled WGS sequence"/>
</dbReference>
<reference evidence="6" key="2">
    <citation type="journal article" date="2020" name="Nat. Commun.">
        <title>Large-scale genome sequencing of mycorrhizal fungi provides insights into the early evolution of symbiotic traits.</title>
        <authorList>
            <person name="Miyauchi S."/>
            <person name="Kiss E."/>
            <person name="Kuo A."/>
            <person name="Drula E."/>
            <person name="Kohler A."/>
            <person name="Sanchez-Garcia M."/>
            <person name="Morin E."/>
            <person name="Andreopoulos B."/>
            <person name="Barry K.W."/>
            <person name="Bonito G."/>
            <person name="Buee M."/>
            <person name="Carver A."/>
            <person name="Chen C."/>
            <person name="Cichocki N."/>
            <person name="Clum A."/>
            <person name="Culley D."/>
            <person name="Crous P.W."/>
            <person name="Fauchery L."/>
            <person name="Girlanda M."/>
            <person name="Hayes R.D."/>
            <person name="Keri Z."/>
            <person name="LaButti K."/>
            <person name="Lipzen A."/>
            <person name="Lombard V."/>
            <person name="Magnuson J."/>
            <person name="Maillard F."/>
            <person name="Murat C."/>
            <person name="Nolan M."/>
            <person name="Ohm R.A."/>
            <person name="Pangilinan J."/>
            <person name="Pereira M.F."/>
            <person name="Perotto S."/>
            <person name="Peter M."/>
            <person name="Pfister S."/>
            <person name="Riley R."/>
            <person name="Sitrit Y."/>
            <person name="Stielow J.B."/>
            <person name="Szollosi G."/>
            <person name="Zifcakova L."/>
            <person name="Stursova M."/>
            <person name="Spatafora J.W."/>
            <person name="Tedersoo L."/>
            <person name="Vaario L.M."/>
            <person name="Yamada A."/>
            <person name="Yan M."/>
            <person name="Wang P."/>
            <person name="Xu J."/>
            <person name="Bruns T."/>
            <person name="Baldrian P."/>
            <person name="Vilgalys R."/>
            <person name="Dunand C."/>
            <person name="Henrissat B."/>
            <person name="Grigoriev I.V."/>
            <person name="Hibbett D."/>
            <person name="Nagy L.G."/>
            <person name="Martin F.M."/>
        </authorList>
    </citation>
    <scope>NUCLEOTIDE SEQUENCE</scope>
    <source>
        <strain evidence="6">Prilba</strain>
    </source>
</reference>